<keyword evidence="2" id="KW-1185">Reference proteome</keyword>
<sequence>MSAAAANPKLSADQKPPGETTFCAIRPMLVKPGILPSNDPNHKTLRTFIDFLDTTATEKEQRLKVSPSRAVGNTFNFSDPAKCHLPNVWQFADQADLAHLYDAVFRSDRQPDFIKAANLQIYIWFPQQGPQPFKQPNSHHLIDIRNFTLYDWCGCLPRDDPKTSRILVLTTDRAHEDYPHWSKVPAADVETAPGSHAAAPRGPLPTRLGVITRHFPHGVPDPLPLEDENPNVVPRHIYGGIHLNNSHELALPPPGILSNGQPVWSGSPIVPKEVYLGSSSSSSRPG</sequence>
<reference evidence="1" key="1">
    <citation type="submission" date="2023-01" db="EMBL/GenBank/DDBJ databases">
        <title>Colletotrichum chrysophilum M932 genome sequence.</title>
        <authorList>
            <person name="Baroncelli R."/>
        </authorList>
    </citation>
    <scope>NUCLEOTIDE SEQUENCE</scope>
    <source>
        <strain evidence="1">M932</strain>
    </source>
</reference>
<evidence type="ECO:0000313" key="1">
    <source>
        <dbReference type="EMBL" id="KAK1840382.1"/>
    </source>
</evidence>
<name>A0AAD9A5A4_9PEZI</name>
<organism evidence="1 2">
    <name type="scientific">Colletotrichum chrysophilum</name>
    <dbReference type="NCBI Taxonomy" id="1836956"/>
    <lineage>
        <taxon>Eukaryota</taxon>
        <taxon>Fungi</taxon>
        <taxon>Dikarya</taxon>
        <taxon>Ascomycota</taxon>
        <taxon>Pezizomycotina</taxon>
        <taxon>Sordariomycetes</taxon>
        <taxon>Hypocreomycetidae</taxon>
        <taxon>Glomerellales</taxon>
        <taxon>Glomerellaceae</taxon>
        <taxon>Colletotrichum</taxon>
        <taxon>Colletotrichum gloeosporioides species complex</taxon>
    </lineage>
</organism>
<dbReference type="AlphaFoldDB" id="A0AAD9A5A4"/>
<comment type="caution">
    <text evidence="1">The sequence shown here is derived from an EMBL/GenBank/DDBJ whole genome shotgun (WGS) entry which is preliminary data.</text>
</comment>
<dbReference type="Proteomes" id="UP001243330">
    <property type="component" value="Unassembled WGS sequence"/>
</dbReference>
<protein>
    <submittedName>
        <fullName evidence="1">Uncharacterized protein</fullName>
    </submittedName>
</protein>
<proteinExistence type="predicted"/>
<accession>A0AAD9A5A4</accession>
<gene>
    <name evidence="1" type="ORF">CCHR01_16991</name>
</gene>
<dbReference type="EMBL" id="JAQOWY010000567">
    <property type="protein sequence ID" value="KAK1840382.1"/>
    <property type="molecule type" value="Genomic_DNA"/>
</dbReference>
<evidence type="ECO:0000313" key="2">
    <source>
        <dbReference type="Proteomes" id="UP001243330"/>
    </source>
</evidence>